<organism evidence="1 2">
    <name type="scientific">Synechococcus phage S-CBP3</name>
    <dbReference type="NCBI Taxonomy" id="756276"/>
    <lineage>
        <taxon>Viruses</taxon>
        <taxon>Duplodnaviria</taxon>
        <taxon>Heunggongvirae</taxon>
        <taxon>Uroviricota</taxon>
        <taxon>Caudoviricetes</taxon>
        <taxon>Autographivirales</taxon>
        <taxon>Lirvirus</taxon>
        <taxon>Lirvirus SCBP3</taxon>
    </lineage>
</organism>
<reference evidence="1 2" key="2">
    <citation type="journal article" date="2015" name="PLoS ONE">
        <title>Comparative Genomic and Phylogenomic Analyses Reveal a Conserved Core Genome Shared by Estuarine and Oceanic Cyanopodoviruses.</title>
        <authorList>
            <person name="Huang S."/>
            <person name="Zhang S."/>
            <person name="Jiao N."/>
            <person name="Chen F."/>
        </authorList>
    </citation>
    <scope>NUCLEOTIDE SEQUENCE [LARGE SCALE GENOMIC DNA]</scope>
</reference>
<proteinExistence type="predicted"/>
<evidence type="ECO:0000313" key="2">
    <source>
        <dbReference type="Proteomes" id="UP000030044"/>
    </source>
</evidence>
<keyword evidence="2" id="KW-1185">Reference proteome</keyword>
<dbReference type="EMBL" id="KC310803">
    <property type="protein sequence ID" value="AGK86581.1"/>
    <property type="molecule type" value="Genomic_DNA"/>
</dbReference>
<reference evidence="2" key="1">
    <citation type="submission" date="2012-12" db="EMBL/GenBank/DDBJ databases">
        <title>Genomics of marine cyanopodoviruses.</title>
        <authorList>
            <person name="Huang S."/>
            <person name="Chen F."/>
        </authorList>
    </citation>
    <scope>NUCLEOTIDE SEQUENCE [LARGE SCALE GENOMIC DNA]</scope>
</reference>
<name>A0A096VKK1_9CAUD</name>
<dbReference type="Proteomes" id="UP000030044">
    <property type="component" value="Segment"/>
</dbReference>
<dbReference type="KEGG" id="vg:22112368"/>
<protein>
    <submittedName>
        <fullName evidence="1">Uncharacterized protein</fullName>
    </submittedName>
</protein>
<gene>
    <name evidence="1" type="ORF">S-CBP3_0024</name>
</gene>
<sequence>MSGKREYYPNNWQEYKDADESDFIPHTFEEVMSWKVGGWELPSSVCCIIRSTDLNTKKVKEYVYQRPSAAQAKVNQLINTPDIEFVVADSDSIHYLTPHDFKHD</sequence>
<dbReference type="OrthoDB" id="22249at10239"/>
<accession>A0A096VKK1</accession>
<evidence type="ECO:0000313" key="1">
    <source>
        <dbReference type="EMBL" id="AGK86581.1"/>
    </source>
</evidence>